<protein>
    <recommendedName>
        <fullName evidence="3">S-adenosyl-L-methionine-dependent methyltransferase</fullName>
    </recommendedName>
</protein>
<dbReference type="CDD" id="cd02440">
    <property type="entry name" value="AdoMet_MTases"/>
    <property type="match status" value="1"/>
</dbReference>
<comment type="caution">
    <text evidence="1">The sequence shown here is derived from an EMBL/GenBank/DDBJ whole genome shotgun (WGS) entry which is preliminary data.</text>
</comment>
<dbReference type="STRING" id="416450.A0A1V6QMR5"/>
<proteinExistence type="predicted"/>
<accession>A0A1V6QMR5</accession>
<reference evidence="2" key="1">
    <citation type="journal article" date="2017" name="Nat. Microbiol.">
        <title>Global analysis of biosynthetic gene clusters reveals vast potential of secondary metabolite production in Penicillium species.</title>
        <authorList>
            <person name="Nielsen J.C."/>
            <person name="Grijseels S."/>
            <person name="Prigent S."/>
            <person name="Ji B."/>
            <person name="Dainat J."/>
            <person name="Nielsen K.F."/>
            <person name="Frisvad J.C."/>
            <person name="Workman M."/>
            <person name="Nielsen J."/>
        </authorList>
    </citation>
    <scope>NUCLEOTIDE SEQUENCE [LARGE SCALE GENOMIC DNA]</scope>
    <source>
        <strain evidence="2">IBT 31811</strain>
    </source>
</reference>
<dbReference type="EMBL" id="MDYN01000001">
    <property type="protein sequence ID" value="OQD90538.1"/>
    <property type="molecule type" value="Genomic_DNA"/>
</dbReference>
<dbReference type="InterPro" id="IPR029063">
    <property type="entry name" value="SAM-dependent_MTases_sf"/>
</dbReference>
<dbReference type="Proteomes" id="UP000191672">
    <property type="component" value="Unassembled WGS sequence"/>
</dbReference>
<sequence>MAEDILNVDPDVYVTTTYGDDWQSETTSINSSIYRGFIENGRRIPSDELSFESYEAGHVVALVLESENENPLFLAPIQYKNAQILDIGTGQATVHGVDLFPPPVTWVPPNCILEVDNVLEEWTWNVPLDLIHMRGMSGSFEPPEWDRVYQQCYDNLKPGGWIEQLEISPYVFCDDGSLPDDSILHTWGPTFFDCTVRAGRPICTIDTMDSSMRKFGFVDIHEKEYKWPIGPWPRDQKYKEAGTAHYQHWLSGMEGWCMWLLTKFGAPDPWSKDEVTVYVAKLRAEIKNPHYHIYQRARRVWARKPLPDELARQENVKEETPLEIDPIYIKQESRE</sequence>
<dbReference type="Gene3D" id="3.40.50.150">
    <property type="entry name" value="Vaccinia Virus protein VP39"/>
    <property type="match status" value="1"/>
</dbReference>
<evidence type="ECO:0000313" key="1">
    <source>
        <dbReference type="EMBL" id="OQD90538.1"/>
    </source>
</evidence>
<evidence type="ECO:0008006" key="3">
    <source>
        <dbReference type="Google" id="ProtNLM"/>
    </source>
</evidence>
<dbReference type="SUPFAM" id="SSF53335">
    <property type="entry name" value="S-adenosyl-L-methionine-dependent methyltransferases"/>
    <property type="match status" value="1"/>
</dbReference>
<dbReference type="AlphaFoldDB" id="A0A1V6QMR5"/>
<evidence type="ECO:0000313" key="2">
    <source>
        <dbReference type="Proteomes" id="UP000191672"/>
    </source>
</evidence>
<organism evidence="1 2">
    <name type="scientific">Penicillium antarcticum</name>
    <dbReference type="NCBI Taxonomy" id="416450"/>
    <lineage>
        <taxon>Eukaryota</taxon>
        <taxon>Fungi</taxon>
        <taxon>Dikarya</taxon>
        <taxon>Ascomycota</taxon>
        <taxon>Pezizomycotina</taxon>
        <taxon>Eurotiomycetes</taxon>
        <taxon>Eurotiomycetidae</taxon>
        <taxon>Eurotiales</taxon>
        <taxon>Aspergillaceae</taxon>
        <taxon>Penicillium</taxon>
    </lineage>
</organism>
<keyword evidence="2" id="KW-1185">Reference proteome</keyword>
<name>A0A1V6QMR5_9EURO</name>
<gene>
    <name evidence="1" type="ORF">PENANT_c001G00487</name>
</gene>